<evidence type="ECO:0000313" key="3">
    <source>
        <dbReference type="EMBL" id="ETT82464.1"/>
    </source>
</evidence>
<feature type="transmembrane region" description="Helical" evidence="2">
    <location>
        <begin position="12"/>
        <end position="32"/>
    </location>
</feature>
<dbReference type="EMBL" id="ASQA01000034">
    <property type="protein sequence ID" value="ETT82464.1"/>
    <property type="molecule type" value="Genomic_DNA"/>
</dbReference>
<evidence type="ECO:0000256" key="2">
    <source>
        <dbReference type="SAM" id="Phobius"/>
    </source>
</evidence>
<organism evidence="3 4">
    <name type="scientific">Viridibacillus arenosi FSL R5-213</name>
    <dbReference type="NCBI Taxonomy" id="1227360"/>
    <lineage>
        <taxon>Bacteria</taxon>
        <taxon>Bacillati</taxon>
        <taxon>Bacillota</taxon>
        <taxon>Bacilli</taxon>
        <taxon>Bacillales</taxon>
        <taxon>Caryophanaceae</taxon>
        <taxon>Viridibacillus</taxon>
    </lineage>
</organism>
<proteinExistence type="predicted"/>
<reference evidence="3 4" key="1">
    <citation type="journal article" date="2014" name="BMC Genomics">
        <title>Genomic comparison of sporeforming bacilli isolated from milk.</title>
        <authorList>
            <person name="Moreno Switt A.I."/>
            <person name="Andrus A.D."/>
            <person name="Ranieri M.L."/>
            <person name="Orsi R.H."/>
            <person name="Ivy R."/>
            <person name="den Bakker H.C."/>
            <person name="Martin N.H."/>
            <person name="Wiedmann M."/>
            <person name="Boor K.J."/>
        </authorList>
    </citation>
    <scope>NUCLEOTIDE SEQUENCE [LARGE SCALE GENOMIC DNA]</scope>
    <source>
        <strain evidence="3 4">FSL R5-213</strain>
    </source>
</reference>
<evidence type="ECO:0000313" key="4">
    <source>
        <dbReference type="Proteomes" id="UP000019062"/>
    </source>
</evidence>
<keyword evidence="4" id="KW-1185">Reference proteome</keyword>
<name>W4EQG2_9BACL</name>
<gene>
    <name evidence="3" type="ORF">C176_15777</name>
</gene>
<keyword evidence="2" id="KW-0812">Transmembrane</keyword>
<evidence type="ECO:0000256" key="1">
    <source>
        <dbReference type="SAM" id="MobiDB-lite"/>
    </source>
</evidence>
<keyword evidence="2" id="KW-0472">Membrane</keyword>
<protein>
    <submittedName>
        <fullName evidence="3">Uncharacterized protein</fullName>
    </submittedName>
</protein>
<dbReference type="RefSeq" id="WP_038187432.1">
    <property type="nucleotide sequence ID" value="NZ_ASQA01000034.1"/>
</dbReference>
<sequence length="236" mass="26419">MNSLGSNEKSAYILIGILVITILGAIFYYAVYPKMEESNSLKYQIADMKKEAATLDEQLDIMKEEQKANEKSMSELKTKVPLDRDLSNVINAIEQVELVSETNVIDITFNNYDETVKETIQMEETSTNKEPQNQASSDNVNGNDESETSVTPVSPIASSSLPEKLKLISMTLSINAKDKKEIRAFLKEVEVLPRIMRIDSVEYEIPNTDVQSSGADEAHEATVQLTVFYYEGSVEE</sequence>
<keyword evidence="2" id="KW-1133">Transmembrane helix</keyword>
<comment type="caution">
    <text evidence="3">The sequence shown here is derived from an EMBL/GenBank/DDBJ whole genome shotgun (WGS) entry which is preliminary data.</text>
</comment>
<dbReference type="Proteomes" id="UP000019062">
    <property type="component" value="Unassembled WGS sequence"/>
</dbReference>
<feature type="region of interest" description="Disordered" evidence="1">
    <location>
        <begin position="123"/>
        <end position="156"/>
    </location>
</feature>
<dbReference type="eggNOG" id="ENOG5032REE">
    <property type="taxonomic scope" value="Bacteria"/>
</dbReference>
<dbReference type="AlphaFoldDB" id="W4EQG2"/>
<accession>W4EQG2</accession>